<protein>
    <submittedName>
        <fullName evidence="2">Uncharacterized protein</fullName>
    </submittedName>
</protein>
<dbReference type="EMBL" id="JAPFQO010000002">
    <property type="protein sequence ID" value="MCX2739020.1"/>
    <property type="molecule type" value="Genomic_DNA"/>
</dbReference>
<dbReference type="RefSeq" id="WP_266051078.1">
    <property type="nucleotide sequence ID" value="NZ_JAPFQO010000002.1"/>
</dbReference>
<dbReference type="Proteomes" id="UP001207228">
    <property type="component" value="Unassembled WGS sequence"/>
</dbReference>
<evidence type="ECO:0000313" key="2">
    <source>
        <dbReference type="EMBL" id="MCX2739020.1"/>
    </source>
</evidence>
<organism evidence="2 3">
    <name type="scientific">Pontibacter anaerobius</name>
    <dbReference type="NCBI Taxonomy" id="2993940"/>
    <lineage>
        <taxon>Bacteria</taxon>
        <taxon>Pseudomonadati</taxon>
        <taxon>Bacteroidota</taxon>
        <taxon>Cytophagia</taxon>
        <taxon>Cytophagales</taxon>
        <taxon>Hymenobacteraceae</taxon>
        <taxon>Pontibacter</taxon>
    </lineage>
</organism>
<evidence type="ECO:0000313" key="3">
    <source>
        <dbReference type="Proteomes" id="UP001207228"/>
    </source>
</evidence>
<feature type="region of interest" description="Disordered" evidence="1">
    <location>
        <begin position="100"/>
        <end position="121"/>
    </location>
</feature>
<gene>
    <name evidence="2" type="ORF">OO017_03600</name>
</gene>
<name>A0ABT3RBX0_9BACT</name>
<proteinExistence type="predicted"/>
<sequence length="121" mass="13611">MRNYLLLFISTILLLFALPRYGSNGNSIPGMEKAVVKKACTYKRLVKRNCVKGCLKHQTHSEQQNTAGVVIDCSQPFYAIVNPLEEQLLHALVLRQDNVQPLTPKPLSPPLEIEPDPPRFS</sequence>
<keyword evidence="3" id="KW-1185">Reference proteome</keyword>
<reference evidence="2 3" key="1">
    <citation type="submission" date="2022-11" db="EMBL/GenBank/DDBJ databases">
        <title>The characterization of three novel Bacteroidetes species and genomic analysis of their roles in tidal elemental geochemical cycles.</title>
        <authorList>
            <person name="Ma K.-J."/>
        </authorList>
    </citation>
    <scope>NUCLEOTIDE SEQUENCE [LARGE SCALE GENOMIC DNA]</scope>
    <source>
        <strain evidence="2 3">M82</strain>
    </source>
</reference>
<comment type="caution">
    <text evidence="2">The sequence shown here is derived from an EMBL/GenBank/DDBJ whole genome shotgun (WGS) entry which is preliminary data.</text>
</comment>
<accession>A0ABT3RBX0</accession>
<evidence type="ECO:0000256" key="1">
    <source>
        <dbReference type="SAM" id="MobiDB-lite"/>
    </source>
</evidence>